<organism evidence="4">
    <name type="scientific">Angiostrongylus costaricensis</name>
    <name type="common">Nematode worm</name>
    <dbReference type="NCBI Taxonomy" id="334426"/>
    <lineage>
        <taxon>Eukaryota</taxon>
        <taxon>Metazoa</taxon>
        <taxon>Ecdysozoa</taxon>
        <taxon>Nematoda</taxon>
        <taxon>Chromadorea</taxon>
        <taxon>Rhabditida</taxon>
        <taxon>Rhabditina</taxon>
        <taxon>Rhabditomorpha</taxon>
        <taxon>Strongyloidea</taxon>
        <taxon>Metastrongylidae</taxon>
        <taxon>Angiostrongylus</taxon>
    </lineage>
</organism>
<accession>A0A0R3PES7</accession>
<sequence length="72" mass="8257">MIHDISIRMKEEEKLAAWRPTTGGEWPAADQCPVASWRRHRLRRVISPREREATSRTPSGKVSTVEKGFPSE</sequence>
<evidence type="ECO:0000313" key="3">
    <source>
        <dbReference type="Proteomes" id="UP000267027"/>
    </source>
</evidence>
<proteinExistence type="predicted"/>
<name>A0A0R3PES7_ANGCS</name>
<dbReference type="AlphaFoldDB" id="A0A0R3PES7"/>
<feature type="region of interest" description="Disordered" evidence="1">
    <location>
        <begin position="46"/>
        <end position="72"/>
    </location>
</feature>
<reference evidence="4" key="1">
    <citation type="submission" date="2017-02" db="UniProtKB">
        <authorList>
            <consortium name="WormBaseParasite"/>
        </authorList>
    </citation>
    <scope>IDENTIFICATION</scope>
</reference>
<protein>
    <submittedName>
        <fullName evidence="2 4">Uncharacterized protein</fullName>
    </submittedName>
</protein>
<evidence type="ECO:0000313" key="4">
    <source>
        <dbReference type="WBParaSite" id="ACOC_0000260601-mRNA-1"/>
    </source>
</evidence>
<reference evidence="2 3" key="2">
    <citation type="submission" date="2018-11" db="EMBL/GenBank/DDBJ databases">
        <authorList>
            <consortium name="Pathogen Informatics"/>
        </authorList>
    </citation>
    <scope>NUCLEOTIDE SEQUENCE [LARGE SCALE GENOMIC DNA]</scope>
    <source>
        <strain evidence="2 3">Costa Rica</strain>
    </source>
</reference>
<evidence type="ECO:0000313" key="2">
    <source>
        <dbReference type="EMBL" id="VDM54192.1"/>
    </source>
</evidence>
<dbReference type="Proteomes" id="UP000267027">
    <property type="component" value="Unassembled WGS sequence"/>
</dbReference>
<dbReference type="WBParaSite" id="ACOC_0000260601-mRNA-1">
    <property type="protein sequence ID" value="ACOC_0000260601-mRNA-1"/>
    <property type="gene ID" value="ACOC_0000260601"/>
</dbReference>
<gene>
    <name evidence="2" type="ORF">ACOC_LOCUS2607</name>
</gene>
<keyword evidence="3" id="KW-1185">Reference proteome</keyword>
<dbReference type="EMBL" id="UYYA01000557">
    <property type="protein sequence ID" value="VDM54192.1"/>
    <property type="molecule type" value="Genomic_DNA"/>
</dbReference>
<evidence type="ECO:0000256" key="1">
    <source>
        <dbReference type="SAM" id="MobiDB-lite"/>
    </source>
</evidence>